<evidence type="ECO:0000313" key="3">
    <source>
        <dbReference type="Proteomes" id="UP000321793"/>
    </source>
</evidence>
<dbReference type="Pfam" id="PF03724">
    <property type="entry name" value="META"/>
    <property type="match status" value="1"/>
</dbReference>
<evidence type="ECO:0000313" key="2">
    <source>
        <dbReference type="EMBL" id="GEQ13096.1"/>
    </source>
</evidence>
<reference evidence="2 3" key="1">
    <citation type="submission" date="2019-07" db="EMBL/GenBank/DDBJ databases">
        <title>Whole genome shotgun sequence of Knoellia locipacati NBRC 109775.</title>
        <authorList>
            <person name="Hosoyama A."/>
            <person name="Uohara A."/>
            <person name="Ohji S."/>
            <person name="Ichikawa N."/>
        </authorList>
    </citation>
    <scope>NUCLEOTIDE SEQUENCE [LARGE SCALE GENOMIC DNA]</scope>
    <source>
        <strain evidence="2 3">NBRC 109775</strain>
    </source>
</reference>
<dbReference type="InterPro" id="IPR038670">
    <property type="entry name" value="HslJ-like_sf"/>
</dbReference>
<gene>
    <name evidence="2" type="ORF">KLO01_11430</name>
</gene>
<keyword evidence="3" id="KW-1185">Reference proteome</keyword>
<organism evidence="2 3">
    <name type="scientific">Knoellia locipacati</name>
    <dbReference type="NCBI Taxonomy" id="882824"/>
    <lineage>
        <taxon>Bacteria</taxon>
        <taxon>Bacillati</taxon>
        <taxon>Actinomycetota</taxon>
        <taxon>Actinomycetes</taxon>
        <taxon>Micrococcales</taxon>
        <taxon>Intrasporangiaceae</taxon>
        <taxon>Knoellia</taxon>
    </lineage>
</organism>
<dbReference type="InterPro" id="IPR005184">
    <property type="entry name" value="DUF306_Meta_HslJ"/>
</dbReference>
<sequence length="145" mass="15741">MVVALVAGGSLYAVRLAQERAADRSAGWLHSLDEVQGVWVSRTGFTYDGSTPWTRPVTVTVDGDELRFDVGCNRMSATVTVEDHRLRSEQGVVTTEIGCPPDVAATEAWLMALVADRAQVQLKGSTQGPMFSLDTNAGWIGFLRR</sequence>
<dbReference type="AlphaFoldDB" id="A0A512SYS7"/>
<feature type="domain" description="DUF306" evidence="1">
    <location>
        <begin position="58"/>
        <end position="126"/>
    </location>
</feature>
<comment type="caution">
    <text evidence="2">The sequence shown here is derived from an EMBL/GenBank/DDBJ whole genome shotgun (WGS) entry which is preliminary data.</text>
</comment>
<proteinExistence type="predicted"/>
<protein>
    <recommendedName>
        <fullName evidence="1">DUF306 domain-containing protein</fullName>
    </recommendedName>
</protein>
<name>A0A512SYS7_9MICO</name>
<accession>A0A512SYS7</accession>
<evidence type="ECO:0000259" key="1">
    <source>
        <dbReference type="Pfam" id="PF03724"/>
    </source>
</evidence>
<dbReference type="Proteomes" id="UP000321793">
    <property type="component" value="Unassembled WGS sequence"/>
</dbReference>
<dbReference type="EMBL" id="BKBA01000003">
    <property type="protein sequence ID" value="GEQ13096.1"/>
    <property type="molecule type" value="Genomic_DNA"/>
</dbReference>
<dbReference type="Gene3D" id="2.40.128.270">
    <property type="match status" value="1"/>
</dbReference>